<keyword evidence="1" id="KW-0472">Membrane</keyword>
<gene>
    <name evidence="2" type="ORF">CA13_00960</name>
</gene>
<evidence type="ECO:0000313" key="3">
    <source>
        <dbReference type="Proteomes" id="UP000315010"/>
    </source>
</evidence>
<organism evidence="2 3">
    <name type="scientific">Novipirellula herctigrandis</name>
    <dbReference type="NCBI Taxonomy" id="2527986"/>
    <lineage>
        <taxon>Bacteria</taxon>
        <taxon>Pseudomonadati</taxon>
        <taxon>Planctomycetota</taxon>
        <taxon>Planctomycetia</taxon>
        <taxon>Pirellulales</taxon>
        <taxon>Pirellulaceae</taxon>
        <taxon>Novipirellula</taxon>
    </lineage>
</organism>
<keyword evidence="1" id="KW-1133">Transmembrane helix</keyword>
<proteinExistence type="predicted"/>
<reference evidence="2 3" key="1">
    <citation type="submission" date="2019-02" db="EMBL/GenBank/DDBJ databases">
        <title>Deep-cultivation of Planctomycetes and their phenomic and genomic characterization uncovers novel biology.</title>
        <authorList>
            <person name="Wiegand S."/>
            <person name="Jogler M."/>
            <person name="Boedeker C."/>
            <person name="Pinto D."/>
            <person name="Vollmers J."/>
            <person name="Rivas-Marin E."/>
            <person name="Kohn T."/>
            <person name="Peeters S.H."/>
            <person name="Heuer A."/>
            <person name="Rast P."/>
            <person name="Oberbeckmann S."/>
            <person name="Bunk B."/>
            <person name="Jeske O."/>
            <person name="Meyerdierks A."/>
            <person name="Storesund J.E."/>
            <person name="Kallscheuer N."/>
            <person name="Luecker S."/>
            <person name="Lage O.M."/>
            <person name="Pohl T."/>
            <person name="Merkel B.J."/>
            <person name="Hornburger P."/>
            <person name="Mueller R.-W."/>
            <person name="Bruemmer F."/>
            <person name="Labrenz M."/>
            <person name="Spormann A.M."/>
            <person name="Op Den Camp H."/>
            <person name="Overmann J."/>
            <person name="Amann R."/>
            <person name="Jetten M.S.M."/>
            <person name="Mascher T."/>
            <person name="Medema M.H."/>
            <person name="Devos D.P."/>
            <person name="Kaster A.-K."/>
            <person name="Ovreas L."/>
            <person name="Rohde M."/>
            <person name="Galperin M.Y."/>
            <person name="Jogler C."/>
        </authorList>
    </citation>
    <scope>NUCLEOTIDE SEQUENCE [LARGE SCALE GENOMIC DNA]</scope>
    <source>
        <strain evidence="2 3">CA13</strain>
    </source>
</reference>
<dbReference type="EMBL" id="SJPJ01000001">
    <property type="protein sequence ID" value="TWT78700.1"/>
    <property type="molecule type" value="Genomic_DNA"/>
</dbReference>
<evidence type="ECO:0000256" key="1">
    <source>
        <dbReference type="SAM" id="Phobius"/>
    </source>
</evidence>
<dbReference type="AlphaFoldDB" id="A0A5C5YV42"/>
<comment type="caution">
    <text evidence="2">The sequence shown here is derived from an EMBL/GenBank/DDBJ whole genome shotgun (WGS) entry which is preliminary data.</text>
</comment>
<keyword evidence="1" id="KW-0812">Transmembrane</keyword>
<dbReference type="RefSeq" id="WP_419193754.1">
    <property type="nucleotide sequence ID" value="NZ_SJPJ01000001.1"/>
</dbReference>
<sequence>MFHKWQVVSPCPVTAAVRRYWFQTNAMHGKRKLILLGTGFAIVSAFASFSLFSFGQKPKHTNAYLTWWPAGSRVGGVIELQPSKSSVDGIEITRDQVVFESPSDRLQFSYKFLRNQDSTDVYLFRLVLNDNAEIQRSVAFDGNEAIVFRDAETGIALSIDGSDRFPY</sequence>
<evidence type="ECO:0000313" key="2">
    <source>
        <dbReference type="EMBL" id="TWT78700.1"/>
    </source>
</evidence>
<accession>A0A5C5YV42</accession>
<keyword evidence="3" id="KW-1185">Reference proteome</keyword>
<feature type="transmembrane region" description="Helical" evidence="1">
    <location>
        <begin position="33"/>
        <end position="54"/>
    </location>
</feature>
<name>A0A5C5YV42_9BACT</name>
<dbReference type="Proteomes" id="UP000315010">
    <property type="component" value="Unassembled WGS sequence"/>
</dbReference>
<protein>
    <submittedName>
        <fullName evidence="2">Uncharacterized protein</fullName>
    </submittedName>
</protein>